<feature type="site" description="Electron transfer via tryptophanyl radical" evidence="9">
    <location>
        <position position="301"/>
    </location>
</feature>
<gene>
    <name evidence="12" type="ORF">I6N95_01825</name>
</gene>
<dbReference type="EC" id="4.1.99.3" evidence="2"/>
<dbReference type="GO" id="GO:0000719">
    <property type="term" value="P:photoreactive repair"/>
    <property type="evidence" value="ECO:0007669"/>
    <property type="project" value="UniProtKB-ARBA"/>
</dbReference>
<dbReference type="GO" id="GO:0003904">
    <property type="term" value="F:deoxyribodipyrimidine photo-lyase activity"/>
    <property type="evidence" value="ECO:0007669"/>
    <property type="project" value="UniProtKB-EC"/>
</dbReference>
<dbReference type="GO" id="GO:0009416">
    <property type="term" value="P:response to light stimulus"/>
    <property type="evidence" value="ECO:0007669"/>
    <property type="project" value="TreeGrafter"/>
</dbReference>
<organism evidence="12 13">
    <name type="scientific">Vagococcus allomyrinae</name>
    <dbReference type="NCBI Taxonomy" id="2794353"/>
    <lineage>
        <taxon>Bacteria</taxon>
        <taxon>Bacillati</taxon>
        <taxon>Bacillota</taxon>
        <taxon>Bacilli</taxon>
        <taxon>Lactobacillales</taxon>
        <taxon>Enterococcaceae</taxon>
        <taxon>Vagococcus</taxon>
    </lineage>
</organism>
<dbReference type="Gene3D" id="1.25.40.80">
    <property type="match status" value="1"/>
</dbReference>
<dbReference type="InterPro" id="IPR036134">
    <property type="entry name" value="Crypto/Photolyase_FAD-like_sf"/>
</dbReference>
<comment type="catalytic activity">
    <reaction evidence="7">
        <text>cyclobutadipyrimidine (in DNA) = 2 pyrimidine residues (in DNA).</text>
        <dbReference type="EC" id="4.1.99.3"/>
    </reaction>
</comment>
<dbReference type="SUPFAM" id="SSF48173">
    <property type="entry name" value="Cryptochrome/photolyase FAD-binding domain"/>
    <property type="match status" value="1"/>
</dbReference>
<feature type="binding site" evidence="8">
    <location>
        <position position="222"/>
    </location>
    <ligand>
        <name>FAD</name>
        <dbReference type="ChEBI" id="CHEBI:57692"/>
    </ligand>
</feature>
<feature type="binding site" evidence="8">
    <location>
        <begin position="367"/>
        <end position="369"/>
    </location>
    <ligand>
        <name>FAD</name>
        <dbReference type="ChEBI" id="CHEBI:57692"/>
    </ligand>
</feature>
<dbReference type="GO" id="GO:0071949">
    <property type="term" value="F:FAD binding"/>
    <property type="evidence" value="ECO:0007669"/>
    <property type="project" value="TreeGrafter"/>
</dbReference>
<evidence type="ECO:0000256" key="2">
    <source>
        <dbReference type="ARBA" id="ARBA00013149"/>
    </source>
</evidence>
<keyword evidence="13" id="KW-1185">Reference proteome</keyword>
<dbReference type="PROSITE" id="PS00691">
    <property type="entry name" value="DNA_PHOTOLYASES_1_2"/>
    <property type="match status" value="1"/>
</dbReference>
<dbReference type="EMBL" id="JAEEGA010000001">
    <property type="protein sequence ID" value="MBP1039738.1"/>
    <property type="molecule type" value="Genomic_DNA"/>
</dbReference>
<dbReference type="PANTHER" id="PTHR11455:SF9">
    <property type="entry name" value="CRYPTOCHROME CIRCADIAN CLOCK 5 ISOFORM X1"/>
    <property type="match status" value="1"/>
</dbReference>
<dbReference type="InterPro" id="IPR006050">
    <property type="entry name" value="DNA_photolyase_N"/>
</dbReference>
<evidence type="ECO:0000256" key="4">
    <source>
        <dbReference type="ARBA" id="ARBA00022630"/>
    </source>
</evidence>
<dbReference type="SUPFAM" id="SSF52425">
    <property type="entry name" value="Cryptochrome/photolyase, N-terminal domain"/>
    <property type="match status" value="1"/>
</dbReference>
<dbReference type="PRINTS" id="PR00147">
    <property type="entry name" value="DNAPHOTLYASE"/>
</dbReference>
<sequence length="467" mass="54321">MKTVVMWFRKDLRLEDNTALLRALTELKDDEQLLCLFQLNPKQFKTGTKNHDYFFSALAHFEQVVKAQGLPLHFMAGEPLASFQALKKAYPDWRKVYLNGDARGQGQVRDEAMASYFRSAGIEFVVTQDSHLHGENSVLKKDGSYYKVFTPYYLQWRQLPKRPAVKLVEFSAKVVAEPDKFRAGQTAFQAVIAEIVHQFEHVGEQQAEARLNEFVMEEMSRYDKRRDIPAIKGTSRLSSYLRTGELSIRKVWQVAAAMPESDGQQTFLKELAWRDFYHMIYSQNPQQKTEELKEHYRQLPWRQDPQLFQRWAEGQTGFPIIDAAMQQLNQTGWMHNRLRMLVASFLTKDLLVDWRLGEAYFAEQLIDYDPASNIGGWQWAASTGTDAVPYFRIFNPTSQSEKFDPEGQFIRRYLPVLKEVPRAWIHAPHLMPQEVQEKVGVVIGKDYPVPMVDHQEARKLVLAFFKQ</sequence>
<dbReference type="Proteomes" id="UP000674938">
    <property type="component" value="Unassembled WGS sequence"/>
</dbReference>
<dbReference type="InterPro" id="IPR014729">
    <property type="entry name" value="Rossmann-like_a/b/a_fold"/>
</dbReference>
<name>A0A940P906_9ENTE</name>
<proteinExistence type="inferred from homology"/>
<evidence type="ECO:0000256" key="9">
    <source>
        <dbReference type="PIRSR" id="PIRSR602081-2"/>
    </source>
</evidence>
<feature type="site" description="Electron transfer via tryptophanyl radical" evidence="9">
    <location>
        <position position="354"/>
    </location>
</feature>
<evidence type="ECO:0000256" key="7">
    <source>
        <dbReference type="ARBA" id="ARBA00033999"/>
    </source>
</evidence>
<evidence type="ECO:0000313" key="13">
    <source>
        <dbReference type="Proteomes" id="UP000674938"/>
    </source>
</evidence>
<dbReference type="FunFam" id="1.10.579.10:FF:000003">
    <property type="entry name" value="Deoxyribodipyrimidine photo-lyase"/>
    <property type="match status" value="1"/>
</dbReference>
<feature type="binding site" evidence="8">
    <location>
        <begin position="270"/>
        <end position="277"/>
    </location>
    <ligand>
        <name>FAD</name>
        <dbReference type="ChEBI" id="CHEBI:57692"/>
    </ligand>
</feature>
<comment type="cofactor">
    <cofactor evidence="8">
        <name>FAD</name>
        <dbReference type="ChEBI" id="CHEBI:57692"/>
    </cofactor>
    <text evidence="8">Binds 1 FAD per subunit.</text>
</comment>
<keyword evidence="6 10" id="KW-0157">Chromophore</keyword>
<dbReference type="InterPro" id="IPR005101">
    <property type="entry name" value="Cryptochr/Photolyase_FAD-bd"/>
</dbReference>
<feature type="site" description="Electron transfer via tryptophanyl radical" evidence="9">
    <location>
        <position position="377"/>
    </location>
</feature>
<dbReference type="Gene3D" id="1.10.579.10">
    <property type="entry name" value="DNA Cyclobutane Dipyrimidine Photolyase, subunit A, domain 3"/>
    <property type="match status" value="1"/>
</dbReference>
<comment type="similarity">
    <text evidence="10">Belongs to the DNA photolyase family.</text>
</comment>
<comment type="cofactor">
    <cofactor evidence="1">
        <name>(6R)-5,10-methylene-5,6,7,8-tetrahydrofolate</name>
        <dbReference type="ChEBI" id="CHEBI:15636"/>
    </cofactor>
</comment>
<evidence type="ECO:0000259" key="11">
    <source>
        <dbReference type="PROSITE" id="PS51645"/>
    </source>
</evidence>
<dbReference type="GO" id="GO:0003677">
    <property type="term" value="F:DNA binding"/>
    <property type="evidence" value="ECO:0007669"/>
    <property type="project" value="TreeGrafter"/>
</dbReference>
<reference evidence="12" key="1">
    <citation type="submission" date="2020-12" db="EMBL/GenBank/DDBJ databases">
        <title>Vagococcus allomyrinae sp. nov. and Enterococcus lavae sp. nov., isolated from the larvae of Allomyrina dichotoma.</title>
        <authorList>
            <person name="Lee S.D."/>
        </authorList>
    </citation>
    <scope>NUCLEOTIDE SEQUENCE</scope>
    <source>
        <strain evidence="12">BWB3-3</strain>
    </source>
</reference>
<dbReference type="RefSeq" id="WP_209524627.1">
    <property type="nucleotide sequence ID" value="NZ_JAEEGA010000001.1"/>
</dbReference>
<evidence type="ECO:0000256" key="5">
    <source>
        <dbReference type="ARBA" id="ARBA00022827"/>
    </source>
</evidence>
<keyword evidence="5 8" id="KW-0274">FAD</keyword>
<dbReference type="InterPro" id="IPR002081">
    <property type="entry name" value="Cryptochrome/DNA_photolyase_1"/>
</dbReference>
<evidence type="ECO:0000256" key="3">
    <source>
        <dbReference type="ARBA" id="ARBA00014046"/>
    </source>
</evidence>
<feature type="binding site" evidence="8">
    <location>
        <begin position="234"/>
        <end position="238"/>
    </location>
    <ligand>
        <name>FAD</name>
        <dbReference type="ChEBI" id="CHEBI:57692"/>
    </ligand>
</feature>
<feature type="binding site" evidence="8">
    <location>
        <position position="267"/>
    </location>
    <ligand>
        <name>FAD</name>
        <dbReference type="ChEBI" id="CHEBI:57692"/>
    </ligand>
</feature>
<dbReference type="PROSITE" id="PS51645">
    <property type="entry name" value="PHR_CRY_ALPHA_BETA"/>
    <property type="match status" value="1"/>
</dbReference>
<dbReference type="Pfam" id="PF00875">
    <property type="entry name" value="DNA_photolyase"/>
    <property type="match status" value="1"/>
</dbReference>
<feature type="domain" description="Photolyase/cryptochrome alpha/beta" evidence="11">
    <location>
        <begin position="2"/>
        <end position="132"/>
    </location>
</feature>
<evidence type="ECO:0000256" key="10">
    <source>
        <dbReference type="RuleBase" id="RU004182"/>
    </source>
</evidence>
<dbReference type="InterPro" id="IPR036155">
    <property type="entry name" value="Crypto/Photolyase_N_sf"/>
</dbReference>
<dbReference type="PANTHER" id="PTHR11455">
    <property type="entry name" value="CRYPTOCHROME"/>
    <property type="match status" value="1"/>
</dbReference>
<evidence type="ECO:0000313" key="12">
    <source>
        <dbReference type="EMBL" id="MBP1039738.1"/>
    </source>
</evidence>
<accession>A0A940P906</accession>
<dbReference type="Pfam" id="PF03441">
    <property type="entry name" value="FAD_binding_7"/>
    <property type="match status" value="1"/>
</dbReference>
<protein>
    <recommendedName>
        <fullName evidence="3">Deoxyribodipyrimidine photo-lyase</fullName>
        <ecNumber evidence="2">4.1.99.3</ecNumber>
    </recommendedName>
</protein>
<evidence type="ECO:0000256" key="1">
    <source>
        <dbReference type="ARBA" id="ARBA00001932"/>
    </source>
</evidence>
<evidence type="ECO:0000256" key="6">
    <source>
        <dbReference type="ARBA" id="ARBA00022991"/>
    </source>
</evidence>
<dbReference type="InterPro" id="IPR018394">
    <property type="entry name" value="DNA_photolyase_1_CS_C"/>
</dbReference>
<keyword evidence="4 8" id="KW-0285">Flavoprotein</keyword>
<comment type="caution">
    <text evidence="12">The sequence shown here is derived from an EMBL/GenBank/DDBJ whole genome shotgun (WGS) entry which is preliminary data.</text>
</comment>
<dbReference type="AlphaFoldDB" id="A0A940P906"/>
<dbReference type="Gene3D" id="3.40.50.620">
    <property type="entry name" value="HUPs"/>
    <property type="match status" value="1"/>
</dbReference>
<evidence type="ECO:0000256" key="8">
    <source>
        <dbReference type="PIRSR" id="PIRSR602081-1"/>
    </source>
</evidence>